<dbReference type="SMART" id="SM01126">
    <property type="entry name" value="DDE_Tnp_IS1595"/>
    <property type="match status" value="1"/>
</dbReference>
<protein>
    <submittedName>
        <fullName evidence="2">IS1595 family transposase</fullName>
    </submittedName>
</protein>
<evidence type="ECO:0000259" key="1">
    <source>
        <dbReference type="SMART" id="SM01126"/>
    </source>
</evidence>
<comment type="caution">
    <text evidence="2">The sequence shown here is derived from an EMBL/GenBank/DDBJ whole genome shotgun (WGS) entry which is preliminary data.</text>
</comment>
<proteinExistence type="predicted"/>
<dbReference type="NCBIfam" id="NF033547">
    <property type="entry name" value="transpos_IS1595"/>
    <property type="match status" value="1"/>
</dbReference>
<evidence type="ECO:0000313" key="3">
    <source>
        <dbReference type="Proteomes" id="UP000434342"/>
    </source>
</evidence>
<evidence type="ECO:0000313" key="2">
    <source>
        <dbReference type="EMBL" id="MST60228.1"/>
    </source>
</evidence>
<dbReference type="AlphaFoldDB" id="A0A6N7WTX8"/>
<dbReference type="Proteomes" id="UP000434342">
    <property type="component" value="Unassembled WGS sequence"/>
</dbReference>
<feature type="domain" description="ISXO2-like transposase" evidence="1">
    <location>
        <begin position="17"/>
        <end position="157"/>
    </location>
</feature>
<accession>A0A6N7WTX8</accession>
<dbReference type="Pfam" id="PF12762">
    <property type="entry name" value="DDE_Tnp_IS1595"/>
    <property type="match status" value="1"/>
</dbReference>
<gene>
    <name evidence="2" type="ORF">FYJ69_04780</name>
</gene>
<dbReference type="EMBL" id="VUND01000001">
    <property type="protein sequence ID" value="MST60228.1"/>
    <property type="molecule type" value="Genomic_DNA"/>
</dbReference>
<name>A0A6N7WTX8_9ACTN</name>
<dbReference type="InterPro" id="IPR024445">
    <property type="entry name" value="Tnp_ISXO2-like"/>
</dbReference>
<reference evidence="2 3" key="1">
    <citation type="submission" date="2019-08" db="EMBL/GenBank/DDBJ databases">
        <title>In-depth cultivation of the pig gut microbiome towards novel bacterial diversity and tailored functional studies.</title>
        <authorList>
            <person name="Wylensek D."/>
            <person name="Hitch T.C.A."/>
            <person name="Clavel T."/>
        </authorList>
    </citation>
    <scope>NUCLEOTIDE SEQUENCE [LARGE SCALE GENOMIC DNA]</scope>
    <source>
        <strain evidence="2 3">WB01_CNA04</strain>
    </source>
</reference>
<sequence length="205" mass="22192">MRASAARWPDRSAFNVLSADCIEADDFYIGARAGGTRGRGTEQQPMLAAVDRAPAGRGSCAIRCAQDCSGDSWRQFGHDHLCHASRIRADAWSGIAAGLSSFRGLEQKEYDSSDGDASLPMVHRVISNFKAYVEGAFHGLSKKHLQSYADSYSWRYSHRSSSDACMELLHEMCLMHVPLSGIAATATVQPKLPASLPKPFAVQGA</sequence>
<organism evidence="2 3">
    <name type="scientific">Parafannyhessea umbonata</name>
    <dbReference type="NCBI Taxonomy" id="604330"/>
    <lineage>
        <taxon>Bacteria</taxon>
        <taxon>Bacillati</taxon>
        <taxon>Actinomycetota</taxon>
        <taxon>Coriobacteriia</taxon>
        <taxon>Coriobacteriales</taxon>
        <taxon>Atopobiaceae</taxon>
        <taxon>Parafannyhessea</taxon>
    </lineage>
</organism>